<dbReference type="InterPro" id="IPR002525">
    <property type="entry name" value="Transp_IS110-like_N"/>
</dbReference>
<dbReference type="InterPro" id="IPR047650">
    <property type="entry name" value="Transpos_IS110"/>
</dbReference>
<evidence type="ECO:0000313" key="3">
    <source>
        <dbReference type="EMBL" id="OEV37282.1"/>
    </source>
</evidence>
<dbReference type="Proteomes" id="UP000037395">
    <property type="component" value="Unassembled WGS sequence"/>
</dbReference>
<dbReference type="PANTHER" id="PTHR33055:SF3">
    <property type="entry name" value="PUTATIVE TRANSPOSASE FOR IS117-RELATED"/>
    <property type="match status" value="1"/>
</dbReference>
<dbReference type="Proteomes" id="UP000610124">
    <property type="component" value="Unassembled WGS sequence"/>
</dbReference>
<dbReference type="EMBL" id="BMUB01000017">
    <property type="protein sequence ID" value="GGU95609.1"/>
    <property type="molecule type" value="Genomic_DNA"/>
</dbReference>
<proteinExistence type="predicted"/>
<dbReference type="EMBL" id="JPRF03000021">
    <property type="protein sequence ID" value="OEV37282.1"/>
    <property type="molecule type" value="Genomic_DNA"/>
</dbReference>
<dbReference type="Pfam" id="PF01548">
    <property type="entry name" value="DEDD_Tnp_IS110"/>
    <property type="match status" value="1"/>
</dbReference>
<evidence type="ECO:0000313" key="4">
    <source>
        <dbReference type="Proteomes" id="UP000037395"/>
    </source>
</evidence>
<reference evidence="2" key="5">
    <citation type="submission" date="2020-09" db="EMBL/GenBank/DDBJ databases">
        <authorList>
            <person name="Sun Q."/>
            <person name="Ohkuma M."/>
        </authorList>
    </citation>
    <scope>NUCLEOTIDE SEQUENCE</scope>
    <source>
        <strain evidence="2">JCM 4434</strain>
    </source>
</reference>
<reference evidence="3 4" key="2">
    <citation type="submission" date="2014-07" db="EMBL/GenBank/DDBJ databases">
        <authorList>
            <person name="Zhang J.E."/>
            <person name="Yang H."/>
            <person name="Guo J."/>
            <person name="Deng Z."/>
            <person name="Luo H."/>
            <person name="Luo M."/>
            <person name="Zhao B."/>
        </authorList>
    </citation>
    <scope>NUCLEOTIDE SEQUENCE [LARGE SCALE GENOMIC DNA]</scope>
    <source>
        <strain evidence="3">ATCC 10762</strain>
        <strain evidence="4">ATCC 10762 / DSM 40127 / CCM 3239 / JCM 4008 / LMG 5968 / NBRC 12843 / NCIMB 8234 / A-377</strain>
    </source>
</reference>
<reference evidence="4" key="3">
    <citation type="submission" date="2016-08" db="EMBL/GenBank/DDBJ databases">
        <title>Sequencing, assembly and comparative genomics of S. aureofaciens ATCC 10762.</title>
        <authorList>
            <person name="Gradnigo J.S."/>
            <person name="Johnson N."/>
            <person name="Somerville G.A."/>
        </authorList>
    </citation>
    <scope>NUCLEOTIDE SEQUENCE [LARGE SCALE GENOMIC DNA]</scope>
    <source>
        <strain evidence="4">ATCC 10762 / DSM 40127 / CCM 3239 / JCM 4008 / LMG 5968 / NBRC 12843 / NCIMB 8234 / A-377</strain>
    </source>
</reference>
<comment type="caution">
    <text evidence="3">The sequence shown here is derived from an EMBL/GenBank/DDBJ whole genome shotgun (WGS) entry which is preliminary data.</text>
</comment>
<protein>
    <recommendedName>
        <fullName evidence="1">Transposase IS110-like N-terminal domain-containing protein</fullName>
    </recommendedName>
</protein>
<dbReference type="PANTHER" id="PTHR33055">
    <property type="entry name" value="TRANSPOSASE FOR INSERTION SEQUENCE ELEMENT IS1111A"/>
    <property type="match status" value="1"/>
</dbReference>
<name>A0A1E7N9B1_KITAU</name>
<evidence type="ECO:0000313" key="2">
    <source>
        <dbReference type="EMBL" id="GGU95609.1"/>
    </source>
</evidence>
<dbReference type="GO" id="GO:0006313">
    <property type="term" value="P:DNA transposition"/>
    <property type="evidence" value="ECO:0007669"/>
    <property type="project" value="InterPro"/>
</dbReference>
<reference evidence="2" key="1">
    <citation type="journal article" date="2014" name="Int. J. Syst. Evol. Microbiol.">
        <title>Complete genome sequence of Corynebacterium casei LMG S-19264T (=DSM 44701T), isolated from a smear-ripened cheese.</title>
        <authorList>
            <consortium name="US DOE Joint Genome Institute (JGI-PGF)"/>
            <person name="Walter F."/>
            <person name="Albersmeier A."/>
            <person name="Kalinowski J."/>
            <person name="Ruckert C."/>
        </authorList>
    </citation>
    <scope>NUCLEOTIDE SEQUENCE</scope>
    <source>
        <strain evidence="2">JCM 4434</strain>
    </source>
</reference>
<feature type="domain" description="Transposase IS110-like N-terminal" evidence="1">
    <location>
        <begin position="4"/>
        <end position="106"/>
    </location>
</feature>
<organism evidence="3 4">
    <name type="scientific">Kitasatospora aureofaciens</name>
    <name type="common">Streptomyces aureofaciens</name>
    <dbReference type="NCBI Taxonomy" id="1894"/>
    <lineage>
        <taxon>Bacteria</taxon>
        <taxon>Bacillati</taxon>
        <taxon>Actinomycetota</taxon>
        <taxon>Actinomycetes</taxon>
        <taxon>Kitasatosporales</taxon>
        <taxon>Streptomycetaceae</taxon>
        <taxon>Kitasatospora</taxon>
    </lineage>
</organism>
<keyword evidence="4" id="KW-1185">Reference proteome</keyword>
<reference evidence="3" key="4">
    <citation type="submission" date="2016-08" db="EMBL/GenBank/DDBJ databases">
        <title>Sequencing, Assembly and Comparative Genomics of S. aureofaciens ATCC 10762.</title>
        <authorList>
            <person name="Gradnigo J.S."/>
            <person name="Johnson N."/>
            <person name="Somerville G.A."/>
        </authorList>
    </citation>
    <scope>NUCLEOTIDE SEQUENCE [LARGE SCALE GENOMIC DNA]</scope>
    <source>
        <strain evidence="3">ATCC 10762</strain>
    </source>
</reference>
<sequence length="113" mass="12150">MPFVGDDWAQDHHDVELMDAMGRRLSKARLPEDVAGIERLHAMIGAELGEDSKAEVVIGIETDRGPWVQPLIAAGYTVYAVNPLQASRYRERLAVSGAKSDTADAATTGSSTP</sequence>
<dbReference type="AlphaFoldDB" id="A0A1E7N9B1"/>
<accession>A0A8H9LQE9</accession>
<gene>
    <name evidence="2" type="ORF">GCM10010502_56850</name>
    <name evidence="3" type="ORF">HS99_0005670</name>
</gene>
<dbReference type="GO" id="GO:0004803">
    <property type="term" value="F:transposase activity"/>
    <property type="evidence" value="ECO:0007669"/>
    <property type="project" value="InterPro"/>
</dbReference>
<accession>A0A1E7N9B1</accession>
<dbReference type="GO" id="GO:0003677">
    <property type="term" value="F:DNA binding"/>
    <property type="evidence" value="ECO:0007669"/>
    <property type="project" value="InterPro"/>
</dbReference>
<evidence type="ECO:0000259" key="1">
    <source>
        <dbReference type="Pfam" id="PF01548"/>
    </source>
</evidence>